<dbReference type="Pfam" id="PF13472">
    <property type="entry name" value="Lipase_GDSL_2"/>
    <property type="match status" value="1"/>
</dbReference>
<accession>B6EQR1</accession>
<dbReference type="NCBIfam" id="NF007819">
    <property type="entry name" value="PRK10528.1"/>
    <property type="match status" value="1"/>
</dbReference>
<evidence type="ECO:0000256" key="2">
    <source>
        <dbReference type="ARBA" id="ARBA00022729"/>
    </source>
</evidence>
<dbReference type="InterPro" id="IPR051532">
    <property type="entry name" value="Ester_Hydrolysis_Enzymes"/>
</dbReference>
<dbReference type="KEGG" id="vsa:VSAL_II0285"/>
<evidence type="ECO:0000256" key="3">
    <source>
        <dbReference type="ARBA" id="ARBA00022801"/>
    </source>
</evidence>
<comment type="similarity">
    <text evidence="1">Belongs to the 'GDSL' lipolytic enzyme family.</text>
</comment>
<dbReference type="PANTHER" id="PTHR30383">
    <property type="entry name" value="THIOESTERASE 1/PROTEASE 1/LYSOPHOSPHOLIPASE L1"/>
    <property type="match status" value="1"/>
</dbReference>
<dbReference type="GO" id="GO:0006629">
    <property type="term" value="P:lipid metabolic process"/>
    <property type="evidence" value="ECO:0007669"/>
    <property type="project" value="InterPro"/>
</dbReference>
<dbReference type="EMBL" id="FM178380">
    <property type="protein sequence ID" value="CAQ81039.1"/>
    <property type="molecule type" value="Genomic_DNA"/>
</dbReference>
<dbReference type="Gene3D" id="3.40.50.1110">
    <property type="entry name" value="SGNH hydrolase"/>
    <property type="match status" value="1"/>
</dbReference>
<proteinExistence type="inferred from homology"/>
<feature type="domain" description="SGNH hydrolase-type esterase" evidence="4">
    <location>
        <begin position="31"/>
        <end position="190"/>
    </location>
</feature>
<keyword evidence="2" id="KW-0732">Signal</keyword>
<protein>
    <submittedName>
        <fullName evidence="5">Arylesterase</fullName>
        <ecNumber evidence="5">3.1.1.2</ecNumber>
    </submittedName>
</protein>
<dbReference type="eggNOG" id="COG2755">
    <property type="taxonomic scope" value="Bacteria"/>
</dbReference>
<dbReference type="InterPro" id="IPR036514">
    <property type="entry name" value="SGNH_hydro_sf"/>
</dbReference>
<name>B6EQR1_ALISL</name>
<gene>
    <name evidence="5" type="ordered locus">VSAL_II0285</name>
</gene>
<dbReference type="PROSITE" id="PS01098">
    <property type="entry name" value="LIPASE_GDSL_SER"/>
    <property type="match status" value="1"/>
</dbReference>
<dbReference type="FunFam" id="3.40.50.1110:FF:000001">
    <property type="entry name" value="Multifunctional acyl-CoA thioesterase I"/>
    <property type="match status" value="1"/>
</dbReference>
<sequence length="206" mass="22991">MTMRRFFTFSFLLISSVLLPFKNAYSQTLLILGDSLSAGYNMPIEQSWPSLLPTQLATLNKDTTVINGSISGDTTGNGLDRLPALLTQHSPDIVLIELGANDGLRGFPPQKINSNLEQLIKLINASNAQPLLMQIQVPPNYGKRYSQAFGSLYPKISEKHDIPLVPFFLEHVIIKPEWIMKDGLHPTPEAQPWIAEFMAKELSPYL</sequence>
<dbReference type="InterPro" id="IPR008265">
    <property type="entry name" value="Lipase_GDSL_AS"/>
</dbReference>
<evidence type="ECO:0000259" key="4">
    <source>
        <dbReference type="Pfam" id="PF13472"/>
    </source>
</evidence>
<keyword evidence="3 5" id="KW-0378">Hydrolase</keyword>
<dbReference type="SUPFAM" id="SSF52266">
    <property type="entry name" value="SGNH hydrolase"/>
    <property type="match status" value="1"/>
</dbReference>
<dbReference type="PANTHER" id="PTHR30383:SF24">
    <property type="entry name" value="THIOESTERASE 1_PROTEASE 1_LYSOPHOSPHOLIPASE L1"/>
    <property type="match status" value="1"/>
</dbReference>
<reference evidence="5 6" key="1">
    <citation type="journal article" date="2008" name="BMC Genomics">
        <title>The genome sequence of the fish pathogen Aliivibrio salmonicida strain LFI1238 shows extensive evidence of gene decay.</title>
        <authorList>
            <person name="Hjerde E."/>
            <person name="Lorentzen M.S."/>
            <person name="Holden M.T."/>
            <person name="Seeger K."/>
            <person name="Paulsen S."/>
            <person name="Bason N."/>
            <person name="Churcher C."/>
            <person name="Harris D."/>
            <person name="Norbertczak H."/>
            <person name="Quail M.A."/>
            <person name="Sanders S."/>
            <person name="Thurston S."/>
            <person name="Parkhill J."/>
            <person name="Willassen N.P."/>
            <person name="Thomson N.R."/>
        </authorList>
    </citation>
    <scope>NUCLEOTIDE SEQUENCE [LARGE SCALE GENOMIC DNA]</scope>
    <source>
        <strain evidence="5 6">LFI1238</strain>
    </source>
</reference>
<keyword evidence="6" id="KW-1185">Reference proteome</keyword>
<dbReference type="GO" id="GO:0004064">
    <property type="term" value="F:arylesterase activity"/>
    <property type="evidence" value="ECO:0007669"/>
    <property type="project" value="UniProtKB-EC"/>
</dbReference>
<dbReference type="EC" id="3.1.1.2" evidence="5"/>
<dbReference type="Proteomes" id="UP000001730">
    <property type="component" value="Chromosome 2"/>
</dbReference>
<organism evidence="5 6">
    <name type="scientific">Aliivibrio salmonicida (strain LFI1238)</name>
    <name type="common">Vibrio salmonicida (strain LFI1238)</name>
    <dbReference type="NCBI Taxonomy" id="316275"/>
    <lineage>
        <taxon>Bacteria</taxon>
        <taxon>Pseudomonadati</taxon>
        <taxon>Pseudomonadota</taxon>
        <taxon>Gammaproteobacteria</taxon>
        <taxon>Vibrionales</taxon>
        <taxon>Vibrionaceae</taxon>
        <taxon>Aliivibrio</taxon>
    </lineage>
</organism>
<dbReference type="GO" id="GO:0004622">
    <property type="term" value="F:phosphatidylcholine lysophospholipase activity"/>
    <property type="evidence" value="ECO:0007669"/>
    <property type="project" value="UniProtKB-ARBA"/>
</dbReference>
<dbReference type="AlphaFoldDB" id="B6EQR1"/>
<evidence type="ECO:0000256" key="1">
    <source>
        <dbReference type="ARBA" id="ARBA00008668"/>
    </source>
</evidence>
<dbReference type="HOGENOM" id="CLU_051180_3_0_6"/>
<evidence type="ECO:0000313" key="6">
    <source>
        <dbReference type="Proteomes" id="UP000001730"/>
    </source>
</evidence>
<dbReference type="CDD" id="cd01822">
    <property type="entry name" value="Lysophospholipase_L1_like"/>
    <property type="match status" value="1"/>
</dbReference>
<evidence type="ECO:0000313" key="5">
    <source>
        <dbReference type="EMBL" id="CAQ81039.1"/>
    </source>
</evidence>
<dbReference type="InterPro" id="IPR013830">
    <property type="entry name" value="SGNH_hydro"/>
</dbReference>